<dbReference type="Gene3D" id="3.40.50.300">
    <property type="entry name" value="P-loop containing nucleotide triphosphate hydrolases"/>
    <property type="match status" value="1"/>
</dbReference>
<dbReference type="Proteomes" id="UP000320404">
    <property type="component" value="Unassembled WGS sequence"/>
</dbReference>
<dbReference type="SUPFAM" id="SSF52980">
    <property type="entry name" value="Restriction endonuclease-like"/>
    <property type="match status" value="1"/>
</dbReference>
<accession>A0A520RXG1</accession>
<protein>
    <recommendedName>
        <fullName evidence="1">PD-(D/E)XK endonuclease-like domain-containing protein</fullName>
    </recommendedName>
</protein>
<dbReference type="InterPro" id="IPR011604">
    <property type="entry name" value="PDDEXK-like_dom_sf"/>
</dbReference>
<dbReference type="NCBIfam" id="TIGR03623">
    <property type="entry name" value="probable DNA repair protein"/>
    <property type="match status" value="1"/>
</dbReference>
<dbReference type="InterPro" id="IPR019925">
    <property type="entry name" value="DNA_repair_protein_predicted"/>
</dbReference>
<evidence type="ECO:0000259" key="1">
    <source>
        <dbReference type="Pfam" id="PF12705"/>
    </source>
</evidence>
<evidence type="ECO:0000313" key="2">
    <source>
        <dbReference type="EMBL" id="RZO74920.1"/>
    </source>
</evidence>
<dbReference type="AlphaFoldDB" id="A0A520RXG1"/>
<reference evidence="2 3" key="1">
    <citation type="submission" date="2019-02" db="EMBL/GenBank/DDBJ databases">
        <title>Prokaryotic population dynamics and viral predation in marine succession experiment using metagenomics: the confinement effect.</title>
        <authorList>
            <person name="Haro-Moreno J.M."/>
            <person name="Rodriguez-Valera F."/>
            <person name="Lopez-Perez M."/>
        </authorList>
    </citation>
    <scope>NUCLEOTIDE SEQUENCE [LARGE SCALE GENOMIC DNA]</scope>
    <source>
        <strain evidence="2">MED-G158</strain>
    </source>
</reference>
<dbReference type="Pfam" id="PF12705">
    <property type="entry name" value="PDDEXK_1"/>
    <property type="match status" value="1"/>
</dbReference>
<dbReference type="InterPro" id="IPR038726">
    <property type="entry name" value="PDDEXK_AddAB-type"/>
</dbReference>
<comment type="caution">
    <text evidence="2">The sequence shown here is derived from an EMBL/GenBank/DDBJ whole genome shotgun (WGS) entry which is preliminary data.</text>
</comment>
<dbReference type="InterPro" id="IPR011335">
    <property type="entry name" value="Restrct_endonuc-II-like"/>
</dbReference>
<gene>
    <name evidence="2" type="ORF">EVA69_05055</name>
</gene>
<dbReference type="SUPFAM" id="SSF52540">
    <property type="entry name" value="P-loop containing nucleoside triphosphate hydrolases"/>
    <property type="match status" value="1"/>
</dbReference>
<dbReference type="InterPro" id="IPR027417">
    <property type="entry name" value="P-loop_NTPase"/>
</dbReference>
<name>A0A520RXG1_9GAMM</name>
<proteinExistence type="predicted"/>
<organism evidence="2 3">
    <name type="scientific">OM182 bacterium</name>
    <dbReference type="NCBI Taxonomy" id="2510334"/>
    <lineage>
        <taxon>Bacteria</taxon>
        <taxon>Pseudomonadati</taxon>
        <taxon>Pseudomonadota</taxon>
        <taxon>Gammaproteobacteria</taxon>
        <taxon>OMG group</taxon>
        <taxon>OM182 clade</taxon>
    </lineage>
</organism>
<feature type="domain" description="PD-(D/E)XK endonuclease-like" evidence="1">
    <location>
        <begin position="624"/>
        <end position="900"/>
    </location>
</feature>
<dbReference type="Gene3D" id="3.90.320.10">
    <property type="match status" value="1"/>
</dbReference>
<dbReference type="EMBL" id="SHAH01000076">
    <property type="protein sequence ID" value="RZO74920.1"/>
    <property type="molecule type" value="Genomic_DNA"/>
</dbReference>
<evidence type="ECO:0000313" key="3">
    <source>
        <dbReference type="Proteomes" id="UP000320404"/>
    </source>
</evidence>
<sequence>MSIRRISLGPLETAIAADATILVPNNRIRDALLHAYAQRCDTEVFRTPKILGIDVWVRRVWDLAASHGLPAFAGRQPISSTEESFLWMEIIEAAQDRIPLLNPEETARAVSHAYQLLRQWQLEEKQGDVLTSHRVIPDIAVFLDWKAEFEAECERRQLISLADCLKVINRHCLNVGPLPLSNDFCLYSFLSPPPLYADLFASLEKHHSIQRINPEPPDTGIGGKHFKFDSWRDEISACCEWVEAILSVSPNAHIGIVGELDESRMREVKRRLNQTLDPQSLLQFDTAPNHMNSSQADAKLNDEALIHDGLLLLGLIREEQLSEEICRLLRSPFLLDEHTNWQARFQLERHLRRQLADRCQLSELQFIAGQKDKDYYWPEFTAALTRLRERMRREHSRLSPLRWSQLFAQLLAELGWPGSQLSNYQQRVLEQWQEVLQQFARLTPVIGAVDINKALASLRSLVSRAEASQKFMPAVNLSLYSLKEAAGLEFDYLWLLNMNDQVWPPSIAPSPFLPFNLQRDNRMPASHSEVQYEFAIGVFTALCKSVSTELRSSHHQSDDDEEFRPSSFVANFEQFSPESGEQIVLKSFYGKQHYRQQLLIQVEDDVEIPLEASTDSLGGHQVLSNQSSCPFRAFALHRLGAAPLQPFSTGLSKMARGSAMHIALEHLFKNINSQETLTRQTDAQIHKLCEQAAEQAVGYLTRKHKVLMTPRFQSIEVERTTKLLQKFLTAQEAEAGRSHYRILELEQRHHWVHNELHFNLVVDRVDELADGSLAVIDYKTGKSSPTSGTWLADRPEDLQIPFYFTAMAEMRGAPVKAVALAHVNAARIDYTGLSADSTFHGRIKPTEEERGVKKPWSELTQLFTSQISRFSSEFKAGLIRVDPANGNVTCRNCELAGLCRIDEAETGRVESLQADSIGGGDV</sequence>